<dbReference type="OrthoDB" id="4303573at2"/>
<dbReference type="EMBL" id="RSEC01000063">
    <property type="protein sequence ID" value="RSD07785.1"/>
    <property type="molecule type" value="Genomic_DNA"/>
</dbReference>
<proteinExistence type="predicted"/>
<organism evidence="1 2">
    <name type="scientific">Amycolatopsis eburnea</name>
    <dbReference type="NCBI Taxonomy" id="2267691"/>
    <lineage>
        <taxon>Bacteria</taxon>
        <taxon>Bacillati</taxon>
        <taxon>Actinomycetota</taxon>
        <taxon>Actinomycetes</taxon>
        <taxon>Pseudonocardiales</taxon>
        <taxon>Pseudonocardiaceae</taxon>
        <taxon>Amycolatopsis</taxon>
    </lineage>
</organism>
<reference evidence="1 2" key="1">
    <citation type="submission" date="2018-12" db="EMBL/GenBank/DDBJ databases">
        <title>Amycolatopsis eburnea sp. nov. actinomycete associate with arbuscular mycorrhiza fungal spore.</title>
        <authorList>
            <person name="Lumyong S."/>
            <person name="Chaiya L."/>
        </authorList>
    </citation>
    <scope>NUCLEOTIDE SEQUENCE [LARGE SCALE GENOMIC DNA]</scope>
    <source>
        <strain evidence="1 2">GLM-1</strain>
    </source>
</reference>
<comment type="caution">
    <text evidence="1">The sequence shown here is derived from an EMBL/GenBank/DDBJ whole genome shotgun (WGS) entry which is preliminary data.</text>
</comment>
<dbReference type="RefSeq" id="WP_125316035.1">
    <property type="nucleotide sequence ID" value="NZ_RSEC01000063.1"/>
</dbReference>
<dbReference type="AlphaFoldDB" id="A0A427SVD5"/>
<evidence type="ECO:0000313" key="1">
    <source>
        <dbReference type="EMBL" id="RSD07785.1"/>
    </source>
</evidence>
<dbReference type="Proteomes" id="UP000267081">
    <property type="component" value="Unassembled WGS sequence"/>
</dbReference>
<gene>
    <name evidence="1" type="ORF">EIY87_44125</name>
</gene>
<protein>
    <submittedName>
        <fullName evidence="1">Uncharacterized protein</fullName>
    </submittedName>
</protein>
<sequence>MDDGTLRRLRAEATRADYPSMARLAQALYDNGLTTREVLHECYGVDFPIEFFVLAEADPWELGLLVTCTDQPWRLAVPPDEGGPQPAADPSGPTERRLLAFDPDLLPLMYLLGSDSVPWDNQFVLCYRLSELRANRSTVYRLRQQTTRPGKVRRLGDSLLSVLHEYHAKHVRDIEREQDDPDNWGAGAVPDEEVDAFRALVERIEALQHEVAAREGR</sequence>
<accession>A0A427SVD5</accession>
<name>A0A427SVD5_9PSEU</name>
<evidence type="ECO:0000313" key="2">
    <source>
        <dbReference type="Proteomes" id="UP000267081"/>
    </source>
</evidence>
<keyword evidence="2" id="KW-1185">Reference proteome</keyword>